<dbReference type="Proteomes" id="UP000299102">
    <property type="component" value="Unassembled WGS sequence"/>
</dbReference>
<comment type="caution">
    <text evidence="2">The sequence shown here is derived from an EMBL/GenBank/DDBJ whole genome shotgun (WGS) entry which is preliminary data.</text>
</comment>
<protein>
    <submittedName>
        <fullName evidence="2">Uncharacterized protein</fullName>
    </submittedName>
</protein>
<evidence type="ECO:0000256" key="1">
    <source>
        <dbReference type="SAM" id="MobiDB-lite"/>
    </source>
</evidence>
<gene>
    <name evidence="2" type="ORF">EVAR_41175_1</name>
</gene>
<sequence>MDVTSKLKENSGTSKEAHRLLDLINDIDYRLQQARKTYQILHAQAAKSQTRHPRSRSPVTDKSYVKEGGRRPRPAARRRRPPTSAVIARRINYSNPPDRISRQTTSDTALSHGGSPSVCRRWCLEVRRATARDRILPNDFARSIKAADDRTRKRHEKIRGKTGTPILVHKLSYSTAQKPDNITRKAKIFGIGKLLVMTLKQES</sequence>
<feature type="compositionally biased region" description="Basic residues" evidence="1">
    <location>
        <begin position="71"/>
        <end position="81"/>
    </location>
</feature>
<feature type="region of interest" description="Disordered" evidence="1">
    <location>
        <begin position="43"/>
        <end position="85"/>
    </location>
</feature>
<accession>A0A4C1YER6</accession>
<dbReference type="EMBL" id="BGZK01001161">
    <property type="protein sequence ID" value="GBP72957.1"/>
    <property type="molecule type" value="Genomic_DNA"/>
</dbReference>
<keyword evidence="3" id="KW-1185">Reference proteome</keyword>
<name>A0A4C1YER6_EUMVA</name>
<reference evidence="2 3" key="1">
    <citation type="journal article" date="2019" name="Commun. Biol.">
        <title>The bagworm genome reveals a unique fibroin gene that provides high tensile strength.</title>
        <authorList>
            <person name="Kono N."/>
            <person name="Nakamura H."/>
            <person name="Ohtoshi R."/>
            <person name="Tomita M."/>
            <person name="Numata K."/>
            <person name="Arakawa K."/>
        </authorList>
    </citation>
    <scope>NUCLEOTIDE SEQUENCE [LARGE SCALE GENOMIC DNA]</scope>
</reference>
<organism evidence="2 3">
    <name type="scientific">Eumeta variegata</name>
    <name type="common">Bagworm moth</name>
    <name type="synonym">Eumeta japonica</name>
    <dbReference type="NCBI Taxonomy" id="151549"/>
    <lineage>
        <taxon>Eukaryota</taxon>
        <taxon>Metazoa</taxon>
        <taxon>Ecdysozoa</taxon>
        <taxon>Arthropoda</taxon>
        <taxon>Hexapoda</taxon>
        <taxon>Insecta</taxon>
        <taxon>Pterygota</taxon>
        <taxon>Neoptera</taxon>
        <taxon>Endopterygota</taxon>
        <taxon>Lepidoptera</taxon>
        <taxon>Glossata</taxon>
        <taxon>Ditrysia</taxon>
        <taxon>Tineoidea</taxon>
        <taxon>Psychidae</taxon>
        <taxon>Oiketicinae</taxon>
        <taxon>Eumeta</taxon>
    </lineage>
</organism>
<evidence type="ECO:0000313" key="3">
    <source>
        <dbReference type="Proteomes" id="UP000299102"/>
    </source>
</evidence>
<evidence type="ECO:0000313" key="2">
    <source>
        <dbReference type="EMBL" id="GBP72957.1"/>
    </source>
</evidence>
<dbReference type="AlphaFoldDB" id="A0A4C1YER6"/>
<proteinExistence type="predicted"/>